<evidence type="ECO:0000313" key="1">
    <source>
        <dbReference type="EMBL" id="TEB24701.1"/>
    </source>
</evidence>
<gene>
    <name evidence="1" type="ORF">FA13DRAFT_1797067</name>
</gene>
<keyword evidence="2" id="KW-1185">Reference proteome</keyword>
<organism evidence="1 2">
    <name type="scientific">Coprinellus micaceus</name>
    <name type="common">Glistening ink-cap mushroom</name>
    <name type="synonym">Coprinus micaceus</name>
    <dbReference type="NCBI Taxonomy" id="71717"/>
    <lineage>
        <taxon>Eukaryota</taxon>
        <taxon>Fungi</taxon>
        <taxon>Dikarya</taxon>
        <taxon>Basidiomycota</taxon>
        <taxon>Agaricomycotina</taxon>
        <taxon>Agaricomycetes</taxon>
        <taxon>Agaricomycetidae</taxon>
        <taxon>Agaricales</taxon>
        <taxon>Agaricineae</taxon>
        <taxon>Psathyrellaceae</taxon>
        <taxon>Coprinellus</taxon>
    </lineage>
</organism>
<evidence type="ECO:0000313" key="2">
    <source>
        <dbReference type="Proteomes" id="UP000298030"/>
    </source>
</evidence>
<dbReference type="EMBL" id="QPFP01000064">
    <property type="protein sequence ID" value="TEB24701.1"/>
    <property type="molecule type" value="Genomic_DNA"/>
</dbReference>
<dbReference type="AlphaFoldDB" id="A0A4Y7SSL3"/>
<comment type="caution">
    <text evidence="1">The sequence shown here is derived from an EMBL/GenBank/DDBJ whole genome shotgun (WGS) entry which is preliminary data.</text>
</comment>
<proteinExistence type="predicted"/>
<dbReference type="Proteomes" id="UP000298030">
    <property type="component" value="Unassembled WGS sequence"/>
</dbReference>
<reference evidence="1 2" key="1">
    <citation type="journal article" date="2019" name="Nat. Ecol. Evol.">
        <title>Megaphylogeny resolves global patterns of mushroom evolution.</title>
        <authorList>
            <person name="Varga T."/>
            <person name="Krizsan K."/>
            <person name="Foldi C."/>
            <person name="Dima B."/>
            <person name="Sanchez-Garcia M."/>
            <person name="Sanchez-Ramirez S."/>
            <person name="Szollosi G.J."/>
            <person name="Szarkandi J.G."/>
            <person name="Papp V."/>
            <person name="Albert L."/>
            <person name="Andreopoulos W."/>
            <person name="Angelini C."/>
            <person name="Antonin V."/>
            <person name="Barry K.W."/>
            <person name="Bougher N.L."/>
            <person name="Buchanan P."/>
            <person name="Buyck B."/>
            <person name="Bense V."/>
            <person name="Catcheside P."/>
            <person name="Chovatia M."/>
            <person name="Cooper J."/>
            <person name="Damon W."/>
            <person name="Desjardin D."/>
            <person name="Finy P."/>
            <person name="Geml J."/>
            <person name="Haridas S."/>
            <person name="Hughes K."/>
            <person name="Justo A."/>
            <person name="Karasinski D."/>
            <person name="Kautmanova I."/>
            <person name="Kiss B."/>
            <person name="Kocsube S."/>
            <person name="Kotiranta H."/>
            <person name="LaButti K.M."/>
            <person name="Lechner B.E."/>
            <person name="Liimatainen K."/>
            <person name="Lipzen A."/>
            <person name="Lukacs Z."/>
            <person name="Mihaltcheva S."/>
            <person name="Morgado L.N."/>
            <person name="Niskanen T."/>
            <person name="Noordeloos M.E."/>
            <person name="Ohm R.A."/>
            <person name="Ortiz-Santana B."/>
            <person name="Ovrebo C."/>
            <person name="Racz N."/>
            <person name="Riley R."/>
            <person name="Savchenko A."/>
            <person name="Shiryaev A."/>
            <person name="Soop K."/>
            <person name="Spirin V."/>
            <person name="Szebenyi C."/>
            <person name="Tomsovsky M."/>
            <person name="Tulloss R.E."/>
            <person name="Uehling J."/>
            <person name="Grigoriev I.V."/>
            <person name="Vagvolgyi C."/>
            <person name="Papp T."/>
            <person name="Martin F.M."/>
            <person name="Miettinen O."/>
            <person name="Hibbett D.S."/>
            <person name="Nagy L.G."/>
        </authorList>
    </citation>
    <scope>NUCLEOTIDE SEQUENCE [LARGE SCALE GENOMIC DNA]</scope>
    <source>
        <strain evidence="1 2">FP101781</strain>
    </source>
</reference>
<sequence length="62" mass="6796">MKTFTAIRIGLTIAAALYTPVIMTADVTLYAPDHTPTDVYISRTGDFAVKACIDRSEWADCI</sequence>
<accession>A0A4Y7SSL3</accession>
<protein>
    <submittedName>
        <fullName evidence="1">Uncharacterized protein</fullName>
    </submittedName>
</protein>
<name>A0A4Y7SSL3_COPMI</name>